<gene>
    <name evidence="2" type="ORF">CSP5_0323</name>
</gene>
<name>A0A1N5SRC1_9ARCH</name>
<dbReference type="GeneID" id="41587626"/>
<keyword evidence="1" id="KW-0812">Transmembrane</keyword>
<evidence type="ECO:0000313" key="2">
    <source>
        <dbReference type="EMBL" id="SIM38459.1"/>
    </source>
</evidence>
<dbReference type="RefSeq" id="WP_148689525.1">
    <property type="nucleotide sequence ID" value="NZ_LT671858.1"/>
</dbReference>
<keyword evidence="1" id="KW-1133">Transmembrane helix</keyword>
<protein>
    <submittedName>
        <fullName evidence="2">Multipass membrane protein</fullName>
    </submittedName>
</protein>
<reference evidence="2 3" key="1">
    <citation type="submission" date="2016-04" db="EMBL/GenBank/DDBJ databases">
        <authorList>
            <person name="Evans L.H."/>
            <person name="Alamgir A."/>
            <person name="Owens N."/>
            <person name="Weber N.D."/>
            <person name="Virtaneva K."/>
            <person name="Barbian K."/>
            <person name="Babar A."/>
            <person name="Rosenke K."/>
        </authorList>
    </citation>
    <scope>NUCLEOTIDE SEQUENCE [LARGE SCALE GENOMIC DNA]</scope>
    <source>
        <strain evidence="3">S5(T) (JCM 30642 \VKM B-2941)</strain>
    </source>
</reference>
<dbReference type="EMBL" id="LT671858">
    <property type="protein sequence ID" value="SIM38459.1"/>
    <property type="molecule type" value="Genomic_DNA"/>
</dbReference>
<feature type="transmembrane region" description="Helical" evidence="1">
    <location>
        <begin position="150"/>
        <end position="166"/>
    </location>
</feature>
<dbReference type="AlphaFoldDB" id="A0A1N5SRC1"/>
<proteinExistence type="predicted"/>
<accession>A0A1N5SRC1</accession>
<feature type="transmembrane region" description="Helical" evidence="1">
    <location>
        <begin position="172"/>
        <end position="191"/>
    </location>
</feature>
<keyword evidence="1" id="KW-0472">Membrane</keyword>
<evidence type="ECO:0000313" key="3">
    <source>
        <dbReference type="Proteomes" id="UP000195607"/>
    </source>
</evidence>
<dbReference type="Proteomes" id="UP000195607">
    <property type="component" value="Chromosome I"/>
</dbReference>
<evidence type="ECO:0000256" key="1">
    <source>
        <dbReference type="SAM" id="Phobius"/>
    </source>
</evidence>
<organism evidence="2 3">
    <name type="scientific">Cuniculiplasma divulgatum</name>
    <dbReference type="NCBI Taxonomy" id="1673428"/>
    <lineage>
        <taxon>Archaea</taxon>
        <taxon>Methanobacteriati</taxon>
        <taxon>Thermoplasmatota</taxon>
        <taxon>Thermoplasmata</taxon>
        <taxon>Thermoplasmatales</taxon>
        <taxon>Cuniculiplasmataceae</taxon>
        <taxon>Cuniculiplasma</taxon>
    </lineage>
</organism>
<sequence>MKFTYASGKVDSGTGEFASITRSGFAGNLSINISGNFNAIIKRNTAGLVIYDSNGRAGIIKRNLNVVIGNEEYFVKLNELGSIVSNKNSETVIGDSNVSVLTIRREDNDVVAEINDSKYTLLAMIYLALTGYFEKSIPKMPSPFSRRNDVISNVMIVAAILVFIFLNTKYIGGVYGGLALTVLILIGAFILRRIPPRMKENPE</sequence>